<dbReference type="PRINTS" id="PR00313">
    <property type="entry name" value="CABNDNGRPT"/>
</dbReference>
<dbReference type="InterPro" id="IPR012334">
    <property type="entry name" value="Pectin_lyas_fold"/>
</dbReference>
<dbReference type="SMART" id="SM00710">
    <property type="entry name" value="PbH1"/>
    <property type="match status" value="9"/>
</dbReference>
<dbReference type="Pfam" id="PF12708">
    <property type="entry name" value="Pect-lyase_RHGA_epim"/>
    <property type="match status" value="1"/>
</dbReference>
<evidence type="ECO:0000313" key="12">
    <source>
        <dbReference type="Proteomes" id="UP000542776"/>
    </source>
</evidence>
<dbReference type="InterPro" id="IPR039448">
    <property type="entry name" value="Beta_helix"/>
</dbReference>
<evidence type="ECO:0000256" key="2">
    <source>
        <dbReference type="ARBA" id="ARBA00004370"/>
    </source>
</evidence>
<accession>A0A7W6MLX0</accession>
<dbReference type="Gene3D" id="2.150.10.10">
    <property type="entry name" value="Serralysin-like metalloprotease, C-terminal"/>
    <property type="match status" value="4"/>
</dbReference>
<evidence type="ECO:0000259" key="10">
    <source>
        <dbReference type="Pfam" id="PF13229"/>
    </source>
</evidence>
<dbReference type="GO" id="GO:0090729">
    <property type="term" value="F:toxin activity"/>
    <property type="evidence" value="ECO:0007669"/>
    <property type="project" value="UniProtKB-KW"/>
</dbReference>
<keyword evidence="5" id="KW-0800">Toxin</keyword>
<dbReference type="Gene3D" id="2.160.20.10">
    <property type="entry name" value="Single-stranded right-handed beta-helix, Pectin lyase-like"/>
    <property type="match status" value="1"/>
</dbReference>
<name>A0A7W6MLX0_9HYPH</name>
<evidence type="ECO:0000256" key="4">
    <source>
        <dbReference type="ARBA" id="ARBA00022525"/>
    </source>
</evidence>
<evidence type="ECO:0000256" key="5">
    <source>
        <dbReference type="ARBA" id="ARBA00022656"/>
    </source>
</evidence>
<protein>
    <submittedName>
        <fullName evidence="11">Parallel beta-helix repeat protein</fullName>
    </submittedName>
</protein>
<dbReference type="Gene3D" id="2.60.40.2810">
    <property type="match status" value="1"/>
</dbReference>
<dbReference type="InterPro" id="IPR003995">
    <property type="entry name" value="RTX_toxin_determinant-A"/>
</dbReference>
<dbReference type="Proteomes" id="UP000542776">
    <property type="component" value="Unassembled WGS sequence"/>
</dbReference>
<evidence type="ECO:0000256" key="6">
    <source>
        <dbReference type="ARBA" id="ARBA00022737"/>
    </source>
</evidence>
<proteinExistence type="predicted"/>
<dbReference type="InterPro" id="IPR006626">
    <property type="entry name" value="PbH1"/>
</dbReference>
<dbReference type="EMBL" id="JACIEK010000016">
    <property type="protein sequence ID" value="MBB4000242.1"/>
    <property type="molecule type" value="Genomic_DNA"/>
</dbReference>
<comment type="caution">
    <text evidence="11">The sequence shown here is derived from an EMBL/GenBank/DDBJ whole genome shotgun (WGS) entry which is preliminary data.</text>
</comment>
<comment type="function">
    <text evidence="1">Converts beta-D-mannuronic acid (M) to alpha-L-guluronic acid (G), producing a polymer with gel-forming capacity, required for the formation of the cyst coat.</text>
</comment>
<dbReference type="Pfam" id="PF17963">
    <property type="entry name" value="Big_9"/>
    <property type="match status" value="3"/>
</dbReference>
<feature type="domain" description="Right handed beta helix" evidence="10">
    <location>
        <begin position="242"/>
        <end position="324"/>
    </location>
</feature>
<dbReference type="RefSeq" id="WP_183201921.1">
    <property type="nucleotide sequence ID" value="NZ_JACIEK010000016.1"/>
</dbReference>
<keyword evidence="7" id="KW-0843">Virulence</keyword>
<dbReference type="SUPFAM" id="SSF51126">
    <property type="entry name" value="Pectin lyase-like"/>
    <property type="match status" value="1"/>
</dbReference>
<dbReference type="SUPFAM" id="SSF51120">
    <property type="entry name" value="beta-Roll"/>
    <property type="match status" value="4"/>
</dbReference>
<dbReference type="Pfam" id="PF00353">
    <property type="entry name" value="HemolysinCabind"/>
    <property type="match status" value="6"/>
</dbReference>
<dbReference type="InterPro" id="IPR011049">
    <property type="entry name" value="Serralysin-like_metalloprot_C"/>
</dbReference>
<keyword evidence="12" id="KW-1185">Reference proteome</keyword>
<dbReference type="GO" id="GO:0016020">
    <property type="term" value="C:membrane"/>
    <property type="evidence" value="ECO:0007669"/>
    <property type="project" value="UniProtKB-SubCell"/>
</dbReference>
<evidence type="ECO:0000256" key="8">
    <source>
        <dbReference type="ARBA" id="ARBA00023136"/>
    </source>
</evidence>
<dbReference type="PANTHER" id="PTHR38340">
    <property type="entry name" value="S-LAYER PROTEIN"/>
    <property type="match status" value="1"/>
</dbReference>
<dbReference type="PROSITE" id="PS00330">
    <property type="entry name" value="HEMOLYSIN_CALCIUM"/>
    <property type="match status" value="2"/>
</dbReference>
<dbReference type="InterPro" id="IPR024535">
    <property type="entry name" value="RHGA/B-epi-like_pectate_lyase"/>
</dbReference>
<dbReference type="Pfam" id="PF13229">
    <property type="entry name" value="Beta_helix"/>
    <property type="match status" value="1"/>
</dbReference>
<dbReference type="InterPro" id="IPR018511">
    <property type="entry name" value="Hemolysin-typ_Ca-bd_CS"/>
</dbReference>
<dbReference type="InterPro" id="IPR011050">
    <property type="entry name" value="Pectin_lyase_fold/virulence"/>
</dbReference>
<dbReference type="InterPro" id="IPR001343">
    <property type="entry name" value="Hemolysn_Ca-bd"/>
</dbReference>
<dbReference type="GO" id="GO:0005576">
    <property type="term" value="C:extracellular region"/>
    <property type="evidence" value="ECO:0007669"/>
    <property type="project" value="UniProtKB-SubCell"/>
</dbReference>
<feature type="domain" description="Rhamnogalacturonase A/B/Epimerase-like pectate lyase" evidence="9">
    <location>
        <begin position="4"/>
        <end position="217"/>
    </location>
</feature>
<evidence type="ECO:0000256" key="3">
    <source>
        <dbReference type="ARBA" id="ARBA00004613"/>
    </source>
</evidence>
<evidence type="ECO:0000256" key="1">
    <source>
        <dbReference type="ARBA" id="ARBA00002822"/>
    </source>
</evidence>
<gene>
    <name evidence="11" type="ORF">GGR04_004118</name>
</gene>
<dbReference type="PRINTS" id="PR01488">
    <property type="entry name" value="RTXTOXINA"/>
</dbReference>
<keyword evidence="8" id="KW-0472">Membrane</keyword>
<dbReference type="InterPro" id="IPR050557">
    <property type="entry name" value="RTX_toxin/Mannuronan_C5-epim"/>
</dbReference>
<organism evidence="11 12">
    <name type="scientific">Aureimonas pseudogalii</name>
    <dbReference type="NCBI Taxonomy" id="1744844"/>
    <lineage>
        <taxon>Bacteria</taxon>
        <taxon>Pseudomonadati</taxon>
        <taxon>Pseudomonadota</taxon>
        <taxon>Alphaproteobacteria</taxon>
        <taxon>Hyphomicrobiales</taxon>
        <taxon>Aurantimonadaceae</taxon>
        <taxon>Aureimonas</taxon>
    </lineage>
</organism>
<dbReference type="NCBIfam" id="NF012211">
    <property type="entry name" value="tand_rpt_95"/>
    <property type="match status" value="3"/>
</dbReference>
<dbReference type="AlphaFoldDB" id="A0A7W6MLX0"/>
<evidence type="ECO:0000313" key="11">
    <source>
        <dbReference type="EMBL" id="MBB4000242.1"/>
    </source>
</evidence>
<comment type="subcellular location">
    <subcellularLocation>
        <location evidence="2">Membrane</location>
    </subcellularLocation>
    <subcellularLocation>
        <location evidence="3">Secreted</location>
    </subcellularLocation>
</comment>
<evidence type="ECO:0000256" key="7">
    <source>
        <dbReference type="ARBA" id="ARBA00023026"/>
    </source>
</evidence>
<dbReference type="GO" id="GO:0005509">
    <property type="term" value="F:calcium ion binding"/>
    <property type="evidence" value="ECO:0007669"/>
    <property type="project" value="InterPro"/>
</dbReference>
<keyword evidence="6" id="KW-0677">Repeat</keyword>
<dbReference type="Gene3D" id="2.60.40.3440">
    <property type="match status" value="1"/>
</dbReference>
<reference evidence="11 12" key="1">
    <citation type="submission" date="2020-08" db="EMBL/GenBank/DDBJ databases">
        <title>Genomic Encyclopedia of Type Strains, Phase IV (KMG-IV): sequencing the most valuable type-strain genomes for metagenomic binning, comparative biology and taxonomic classification.</title>
        <authorList>
            <person name="Goeker M."/>
        </authorList>
    </citation>
    <scope>NUCLEOTIDE SEQUENCE [LARGE SCALE GENOMIC DNA]</scope>
    <source>
        <strain evidence="11 12">DSM 102238</strain>
    </source>
</reference>
<dbReference type="PANTHER" id="PTHR38340:SF1">
    <property type="entry name" value="S-LAYER PROTEIN"/>
    <property type="match status" value="1"/>
</dbReference>
<keyword evidence="4" id="KW-0964">Secreted</keyword>
<evidence type="ECO:0000259" key="9">
    <source>
        <dbReference type="Pfam" id="PF12708"/>
    </source>
</evidence>
<sequence>MNVFNVRAFGAKGDGVTDDTAAIQRAIQACDDAQGGTIEMPAGTYLVRGDPGNPSKGPIELSSNMTLSGAGMGQTVIKLADHFDARINGIVRTALETVDNVTIKGLTIDGNRENNTGHQAGFICGIKEDSGKTQSNITLDNVEAKNCTAYGINPHEIVTNMVVTNSVSHGNGLDGFVADAVFGGLYANNVAYDNDRHGFNLQNMTQDLVLRNNEARDNGSAGLTVQRGDILPDDGTTLPPVRNITVEGGSYHGNAKEGMLIKLASGVTVSGVDIYGNLRQGVRVEGSADTTIKGNTIHDNSQEADGTYDEVNIRLRTDTVTGTTVYSLGTKVLDNTISSSGAVNARYGIREEPTNDDGGPSRTVATGNSITGMDAGTLSIPNYQEAGTAGNDTFYGTSGANSFAGLGGDDTYYVNHTGDTVAEAANAGNDTIISTLNLTLAANVENLVLVGTGVRATGNALDNRLTGNALGNELEGLGGADTLDGGAGADTMKGGDGNDTYYVDHLGDTIVEKQNGGLGGTDLVISQVSHTLADEVENLTLTGPSAIDATGNSVRNVLIGNAGNNVLDGKGGADEMRGGLGDDTYVVESTGDVVIETADAGKDTVVSSLSYVLGANLENLTLSGSAVIDGDGNAGANQIIGNAAANRLRGLEGDDTLDGGGGADQLYGGAGNDVFVLRKGGAAGDVIEDFDGQGTAAGDRIVLSGYGSGATLTAGVNNTWTVQDAGVSETFTVKRAPGAAALDASDFTFENGGSVPGRPPLAATTGNAATGAEDTQIRGALPAGSDPDGPGALSYELVSPLSGLALDPSGSFVYTPAADFAGQVSFQYRVKDAGGLTSAPTDFTFTLTPVADAPRAATTGNAAAGTEDTVLTGRLPAGSDPDAGEAISYVQVGSLSGFVLDPSGSFTYTPAANANGTVGFQYQVKDASGLLSAVQGFDITIAPVADAPVAATTGNAATGQQDKVLTGALPAGSDPDSNTGLTYQLVSPVSGLTLNGDGSFTYTPTAGFSGKTVFQYQVKDPTSLLSGPQSFELTIQPAAPQAGRSITGTSGADTLIGGAGNDTIDGLSGGDLMTGGKGDDTYTVDSSKDRVIELSGEGVDTILAKASFTLAVDSHVERLVGIGTSSVTLKGNDFNNELVGNGAANTLQGGGGNDRLDGGLGKDALTGGSGQDVFVFSTALSSGNVDVIKDYNVRDDTVELSRSVFTALTAGTLDPGSFVRGTVALDAGDRILYDASSGGLFYDADGIGGVAAVKFAEIGKGLGLMADDFLVA</sequence>